<dbReference type="InterPro" id="IPR001563">
    <property type="entry name" value="Peptidase_S10"/>
</dbReference>
<dbReference type="PRINTS" id="PR00724">
    <property type="entry name" value="CRBOXYPTASEC"/>
</dbReference>
<dbReference type="PANTHER" id="PTHR11802">
    <property type="entry name" value="SERINE PROTEASE FAMILY S10 SERINE CARBOXYPEPTIDASE"/>
    <property type="match status" value="1"/>
</dbReference>
<name>A0A7J6ERC1_CANSA</name>
<sequence length="532" mass="59737">LGLTAIQIKVAPKDALITFLPGFNGTFPSKHYSGYVTLEGRPHHKYLFYYIVVSERNPTKDPVVLWLNGGPGCSSMDGFVYEHVLISTILEMPFNFKAVKPHGTLPTLHLNPYSRSKVSIISLFPLLLHQILRHSQLLFKFFAFGLSFPVSNIIYLDSLAGVGFSYCKRTSYYETAASYTHKFLLKLFEEFLEFISNAFYIAEESYAGVYVPTLVADIVRASHVGSGSNGNGTNSTINLKARNYNLSSSKNSTLCSSPKTSWQELQELLLSFDSKIERLQAMSSNGKSINSLMDPQANFAQKPHVGGQGRNYHDHPRKGYSKVREKVFNALVGLNVYDILESCFHNSNGKKIQMETRDCQENRQASSCVKKNILSHLAFSSTSKRWNSSNMARNDRAASAWLNDENVRQAIHAAMESEIGEWELCCDRLSYDHDAGSMIPYQKNLTTLGLRVLIFSNFILLDCIGYHDIYVQGYDNNLTFLTIKNKPAAFVSTAHGLAFPSDANSPQVAAFVVDFVYYPEKSWPQSLADEYH</sequence>
<organism evidence="2 3">
    <name type="scientific">Cannabis sativa</name>
    <name type="common">Hemp</name>
    <name type="synonym">Marijuana</name>
    <dbReference type="NCBI Taxonomy" id="3483"/>
    <lineage>
        <taxon>Eukaryota</taxon>
        <taxon>Viridiplantae</taxon>
        <taxon>Streptophyta</taxon>
        <taxon>Embryophyta</taxon>
        <taxon>Tracheophyta</taxon>
        <taxon>Spermatophyta</taxon>
        <taxon>Magnoliopsida</taxon>
        <taxon>eudicotyledons</taxon>
        <taxon>Gunneridae</taxon>
        <taxon>Pentapetalae</taxon>
        <taxon>rosids</taxon>
        <taxon>fabids</taxon>
        <taxon>Rosales</taxon>
        <taxon>Cannabaceae</taxon>
        <taxon>Cannabis</taxon>
    </lineage>
</organism>
<dbReference type="GO" id="GO:0006508">
    <property type="term" value="P:proteolysis"/>
    <property type="evidence" value="ECO:0007669"/>
    <property type="project" value="InterPro"/>
</dbReference>
<accession>A0A7J6ERC1</accession>
<evidence type="ECO:0000313" key="2">
    <source>
        <dbReference type="EMBL" id="KAF4360220.1"/>
    </source>
</evidence>
<dbReference type="SUPFAM" id="SSF53474">
    <property type="entry name" value="alpha/beta-Hydrolases"/>
    <property type="match status" value="2"/>
</dbReference>
<dbReference type="EMBL" id="JAATIQ010000355">
    <property type="protein sequence ID" value="KAF4360220.1"/>
    <property type="molecule type" value="Genomic_DNA"/>
</dbReference>
<evidence type="ECO:0000256" key="1">
    <source>
        <dbReference type="ARBA" id="ARBA00009431"/>
    </source>
</evidence>
<dbReference type="AlphaFoldDB" id="A0A7J6ERC1"/>
<dbReference type="GO" id="GO:0004185">
    <property type="term" value="F:serine-type carboxypeptidase activity"/>
    <property type="evidence" value="ECO:0007669"/>
    <property type="project" value="InterPro"/>
</dbReference>
<dbReference type="GO" id="GO:0016747">
    <property type="term" value="F:acyltransferase activity, transferring groups other than amino-acyl groups"/>
    <property type="evidence" value="ECO:0007669"/>
    <property type="project" value="TreeGrafter"/>
</dbReference>
<reference evidence="2 3" key="1">
    <citation type="journal article" date="2020" name="bioRxiv">
        <title>Sequence and annotation of 42 cannabis genomes reveals extensive copy number variation in cannabinoid synthesis and pathogen resistance genes.</title>
        <authorList>
            <person name="Mckernan K.J."/>
            <person name="Helbert Y."/>
            <person name="Kane L.T."/>
            <person name="Ebling H."/>
            <person name="Zhang L."/>
            <person name="Liu B."/>
            <person name="Eaton Z."/>
            <person name="Mclaughlin S."/>
            <person name="Kingan S."/>
            <person name="Baybayan P."/>
            <person name="Concepcion G."/>
            <person name="Jordan M."/>
            <person name="Riva A."/>
            <person name="Barbazuk W."/>
            <person name="Harkins T."/>
        </authorList>
    </citation>
    <scope>NUCLEOTIDE SEQUENCE [LARGE SCALE GENOMIC DNA]</scope>
    <source>
        <strain evidence="3">cv. Jamaican Lion 4</strain>
        <tissue evidence="2">Leaf</tissue>
    </source>
</reference>
<comment type="caution">
    <text evidence="2">The sequence shown here is derived from an EMBL/GenBank/DDBJ whole genome shotgun (WGS) entry which is preliminary data.</text>
</comment>
<dbReference type="PANTHER" id="PTHR11802:SF346">
    <property type="entry name" value="CARBOXYPEPTIDASE"/>
    <property type="match status" value="1"/>
</dbReference>
<keyword evidence="3" id="KW-1185">Reference proteome</keyword>
<comment type="similarity">
    <text evidence="1">Belongs to the peptidase S10 family.</text>
</comment>
<evidence type="ECO:0000313" key="3">
    <source>
        <dbReference type="Proteomes" id="UP000583929"/>
    </source>
</evidence>
<protein>
    <recommendedName>
        <fullName evidence="4">Carboxypeptidase</fullName>
    </recommendedName>
</protein>
<dbReference type="Proteomes" id="UP000583929">
    <property type="component" value="Unassembled WGS sequence"/>
</dbReference>
<feature type="non-terminal residue" evidence="2">
    <location>
        <position position="532"/>
    </location>
</feature>
<dbReference type="GO" id="GO:0019748">
    <property type="term" value="P:secondary metabolic process"/>
    <property type="evidence" value="ECO:0007669"/>
    <property type="project" value="TreeGrafter"/>
</dbReference>
<dbReference type="Gene3D" id="3.40.50.1820">
    <property type="entry name" value="alpha/beta hydrolase"/>
    <property type="match status" value="2"/>
</dbReference>
<evidence type="ECO:0008006" key="4">
    <source>
        <dbReference type="Google" id="ProtNLM"/>
    </source>
</evidence>
<gene>
    <name evidence="2" type="ORF">G4B88_005186</name>
</gene>
<dbReference type="InterPro" id="IPR029058">
    <property type="entry name" value="AB_hydrolase_fold"/>
</dbReference>
<dbReference type="Pfam" id="PF00450">
    <property type="entry name" value="Peptidase_S10"/>
    <property type="match status" value="2"/>
</dbReference>
<proteinExistence type="inferred from homology"/>